<gene>
    <name evidence="2" type="ORF">H8790_03835</name>
</gene>
<feature type="compositionally biased region" description="Acidic residues" evidence="1">
    <location>
        <begin position="41"/>
        <end position="50"/>
    </location>
</feature>
<name>A0A7G9B6I3_9FIRM</name>
<evidence type="ECO:0000313" key="2">
    <source>
        <dbReference type="EMBL" id="QNL45164.1"/>
    </source>
</evidence>
<sequence length="74" mass="8821">MADIISFSEFAEEPDLDAMSREQLADYLEAVQEQIKQLDREEPEDMESESYENWGDRHEELEDLADEILERLER</sequence>
<protein>
    <submittedName>
        <fullName evidence="2">Uncharacterized protein</fullName>
    </submittedName>
</protein>
<dbReference type="KEGG" id="ohi:H8790_03835"/>
<accession>A0A7G9B6I3</accession>
<dbReference type="EMBL" id="CP060490">
    <property type="protein sequence ID" value="QNL45164.1"/>
    <property type="molecule type" value="Genomic_DNA"/>
</dbReference>
<dbReference type="AlphaFoldDB" id="A0A7G9B6I3"/>
<feature type="region of interest" description="Disordered" evidence="1">
    <location>
        <begin position="37"/>
        <end position="59"/>
    </location>
</feature>
<keyword evidence="3" id="KW-1185">Reference proteome</keyword>
<evidence type="ECO:0000313" key="3">
    <source>
        <dbReference type="Proteomes" id="UP000515960"/>
    </source>
</evidence>
<dbReference type="Proteomes" id="UP000515960">
    <property type="component" value="Chromosome"/>
</dbReference>
<reference evidence="2 3" key="1">
    <citation type="submission" date="2020-08" db="EMBL/GenBank/DDBJ databases">
        <authorList>
            <person name="Liu C."/>
            <person name="Sun Q."/>
        </authorList>
    </citation>
    <scope>NUCLEOTIDE SEQUENCE [LARGE SCALE GENOMIC DNA]</scope>
    <source>
        <strain evidence="2 3">NSJ-62</strain>
    </source>
</reference>
<evidence type="ECO:0000256" key="1">
    <source>
        <dbReference type="SAM" id="MobiDB-lite"/>
    </source>
</evidence>
<proteinExistence type="predicted"/>
<organism evidence="2 3">
    <name type="scientific">Oscillibacter hominis</name>
    <dbReference type="NCBI Taxonomy" id="2763056"/>
    <lineage>
        <taxon>Bacteria</taxon>
        <taxon>Bacillati</taxon>
        <taxon>Bacillota</taxon>
        <taxon>Clostridia</taxon>
        <taxon>Eubacteriales</taxon>
        <taxon>Oscillospiraceae</taxon>
        <taxon>Oscillibacter</taxon>
    </lineage>
</organism>
<dbReference type="RefSeq" id="WP_187333636.1">
    <property type="nucleotide sequence ID" value="NZ_CP060490.1"/>
</dbReference>